<dbReference type="RefSeq" id="WP_246166368.1">
    <property type="nucleotide sequence ID" value="NZ_BKAF01000019.1"/>
</dbReference>
<dbReference type="InterPro" id="IPR036411">
    <property type="entry name" value="TorD-like_sf"/>
</dbReference>
<evidence type="ECO:0000256" key="1">
    <source>
        <dbReference type="ARBA" id="ARBA00023063"/>
    </source>
</evidence>
<dbReference type="NCBIfam" id="TIGR00684">
    <property type="entry name" value="narJ"/>
    <property type="match status" value="1"/>
</dbReference>
<dbReference type="PANTHER" id="PTHR43680">
    <property type="entry name" value="NITRATE REDUCTASE MOLYBDENUM COFACTOR ASSEMBLY CHAPERONE"/>
    <property type="match status" value="1"/>
</dbReference>
<dbReference type="InterPro" id="IPR020945">
    <property type="entry name" value="DMSO/NO3_reduct_chaperone"/>
</dbReference>
<protein>
    <submittedName>
        <fullName evidence="3">Respiratory nitrate reductase chaperone NarJ</fullName>
    </submittedName>
</protein>
<dbReference type="GO" id="GO:0051082">
    <property type="term" value="F:unfolded protein binding"/>
    <property type="evidence" value="ECO:0007669"/>
    <property type="project" value="InterPro"/>
</dbReference>
<evidence type="ECO:0000313" key="3">
    <source>
        <dbReference type="EMBL" id="SFI01968.1"/>
    </source>
</evidence>
<feature type="region of interest" description="Disordered" evidence="2">
    <location>
        <begin position="204"/>
        <end position="247"/>
    </location>
</feature>
<reference evidence="3 4" key="1">
    <citation type="submission" date="2016-10" db="EMBL/GenBank/DDBJ databases">
        <authorList>
            <person name="de Groot N.N."/>
        </authorList>
    </citation>
    <scope>NUCLEOTIDE SEQUENCE [LARGE SCALE GENOMIC DNA]</scope>
    <source>
        <strain evidence="3 4">CGMCC 1.11156</strain>
    </source>
</reference>
<keyword evidence="1" id="KW-0534">Nitrate assimilation</keyword>
<dbReference type="InterPro" id="IPR003765">
    <property type="entry name" value="NO3_reductase_chaperone_NarJ"/>
</dbReference>
<dbReference type="Pfam" id="PF02613">
    <property type="entry name" value="Nitrate_red_del"/>
    <property type="match status" value="1"/>
</dbReference>
<dbReference type="EMBL" id="FOQG01000004">
    <property type="protein sequence ID" value="SFI01968.1"/>
    <property type="molecule type" value="Genomic_DNA"/>
</dbReference>
<name>A0A1I3ESP1_9ACTN</name>
<gene>
    <name evidence="3" type="ORF">SAMN05216561_10446</name>
</gene>
<dbReference type="PANTHER" id="PTHR43680:SF2">
    <property type="entry name" value="NITRATE REDUCTASE MOLYBDENUM COFACTOR ASSEMBLY CHAPERONE NARJ"/>
    <property type="match status" value="1"/>
</dbReference>
<dbReference type="SUPFAM" id="SSF89155">
    <property type="entry name" value="TorD-like"/>
    <property type="match status" value="1"/>
</dbReference>
<evidence type="ECO:0000256" key="2">
    <source>
        <dbReference type="SAM" id="MobiDB-lite"/>
    </source>
</evidence>
<evidence type="ECO:0000313" key="4">
    <source>
        <dbReference type="Proteomes" id="UP000198649"/>
    </source>
</evidence>
<dbReference type="GO" id="GO:0042128">
    <property type="term" value="P:nitrate assimilation"/>
    <property type="evidence" value="ECO:0007669"/>
    <property type="project" value="UniProtKB-KW"/>
</dbReference>
<dbReference type="Gene3D" id="1.10.3480.10">
    <property type="entry name" value="TorD-like"/>
    <property type="match status" value="1"/>
</dbReference>
<dbReference type="AlphaFoldDB" id="A0A1I3ESP1"/>
<dbReference type="GO" id="GO:0016530">
    <property type="term" value="F:metallochaperone activity"/>
    <property type="evidence" value="ECO:0007669"/>
    <property type="project" value="TreeGrafter"/>
</dbReference>
<dbReference type="Proteomes" id="UP000198649">
    <property type="component" value="Unassembled WGS sequence"/>
</dbReference>
<proteinExistence type="predicted"/>
<organism evidence="3 4">
    <name type="scientific">Nocardioides psychrotolerans</name>
    <dbReference type="NCBI Taxonomy" id="1005945"/>
    <lineage>
        <taxon>Bacteria</taxon>
        <taxon>Bacillati</taxon>
        <taxon>Actinomycetota</taxon>
        <taxon>Actinomycetes</taxon>
        <taxon>Propionibacteriales</taxon>
        <taxon>Nocardioidaceae</taxon>
        <taxon>Nocardioides</taxon>
    </lineage>
</organism>
<accession>A0A1I3ESP1</accession>
<dbReference type="STRING" id="1005945.SAMN05216561_10446"/>
<sequence length="247" mass="27226">MSERSEHTLRRSSGRRAKAALPPEQLTVVWQSVSLLLDYPDEEVLARAELVRSASLGLPTAIGDSLRAFLEHLGSTPLTELQADYVETFDNRRRCNLFLTYFAHGDTRKRGMALLRFKQTYLGAGFELDDAELPDHLCVVLEFAATIDRDLGRDLMLDHRAGLELLRLSLRDMHSPWASLIDAVTATLPPLRGEERDAVRRLAAEGPPEEEVGLAPFAAPQFSPGSATGTAPEPTLLPMPSFPGVRA</sequence>
<dbReference type="GO" id="GO:0051131">
    <property type="term" value="P:chaperone-mediated protein complex assembly"/>
    <property type="evidence" value="ECO:0007669"/>
    <property type="project" value="InterPro"/>
</dbReference>
<keyword evidence="4" id="KW-1185">Reference proteome</keyword>